<evidence type="ECO:0000256" key="2">
    <source>
        <dbReference type="SAM" id="Phobius"/>
    </source>
</evidence>
<keyword evidence="2" id="KW-0472">Membrane</keyword>
<keyword evidence="2" id="KW-1133">Transmembrane helix</keyword>
<comment type="caution">
    <text evidence="3">The sequence shown here is derived from an EMBL/GenBank/DDBJ whole genome shotgun (WGS) entry which is preliminary data.</text>
</comment>
<sequence length="479" mass="50810">MKPNNRITYRFDVQGAQTAKDKPEREKVVGGEPISAELDKHSGQALHGKNNVVPLYQRNAANGIGEVQPWNNAYQEDIGALEQLIREADAEAEAEGAQPPVEPSTPNAEDLSRWPAIVQQPSFSEAKSSEKQWPVINPDAEWISRGGDSGYQPSVEPFGNRPSPVIIAGDTRRTGGKGPSWLHVFLSVSGALATGAIFGYLILTLFTGGLAQPDRDTQGDTGIPVVQPGTKETIGLDDLTGVPVGSKEGEGGKDGKNGEVVDPGAANAATVNVAGIQRTYTLLQYGVFSNTEGRDAALGQLKDVGLAGSSMKTPEGYRVYAGIALDGTKAAIVIGGLPDILLYKKEVAVQGPEKLTFAGGAEKAEAFFAATNDLIGTWSDLVVAQLEQPSLSKLGKAASEGWQAQLAQWTANAAEMESGLPEDVRSSYFVKLKKAMDTAAGSMKAYDENPSKAQLWSVQTALMEAVLVQKEWFESPSAL</sequence>
<dbReference type="RefSeq" id="WP_108993624.1">
    <property type="nucleotide sequence ID" value="NZ_BDQX01000171.1"/>
</dbReference>
<name>A0A2R5EQA5_9BACL</name>
<evidence type="ECO:0000313" key="4">
    <source>
        <dbReference type="Proteomes" id="UP000245202"/>
    </source>
</evidence>
<dbReference type="Proteomes" id="UP000245202">
    <property type="component" value="Unassembled WGS sequence"/>
</dbReference>
<dbReference type="AlphaFoldDB" id="A0A2R5EQA5"/>
<feature type="region of interest" description="Disordered" evidence="1">
    <location>
        <begin position="218"/>
        <end position="261"/>
    </location>
</feature>
<evidence type="ECO:0000313" key="3">
    <source>
        <dbReference type="EMBL" id="GBG08757.1"/>
    </source>
</evidence>
<feature type="transmembrane region" description="Helical" evidence="2">
    <location>
        <begin position="181"/>
        <end position="203"/>
    </location>
</feature>
<organism evidence="3 4">
    <name type="scientific">Paenibacillus agaridevorans</name>
    <dbReference type="NCBI Taxonomy" id="171404"/>
    <lineage>
        <taxon>Bacteria</taxon>
        <taxon>Bacillati</taxon>
        <taxon>Bacillota</taxon>
        <taxon>Bacilli</taxon>
        <taxon>Bacillales</taxon>
        <taxon>Paenibacillaceae</taxon>
        <taxon>Paenibacillus</taxon>
    </lineage>
</organism>
<reference evidence="3 4" key="1">
    <citation type="submission" date="2017-08" db="EMBL/GenBank/DDBJ databases">
        <title>Substantial Increase in Enzyme Production by Combined Drug-Resistance Mutations in Paenibacillus agaridevorans.</title>
        <authorList>
            <person name="Tanaka Y."/>
            <person name="Funane K."/>
            <person name="Hosaka T."/>
            <person name="Shiwa Y."/>
            <person name="Fujita N."/>
            <person name="Miyazaki T."/>
            <person name="Yoshikawa H."/>
            <person name="Murakami K."/>
            <person name="Kasahara K."/>
            <person name="Inaoka T."/>
            <person name="Hiraga Y."/>
            <person name="Ochi K."/>
        </authorList>
    </citation>
    <scope>NUCLEOTIDE SEQUENCE [LARGE SCALE GENOMIC DNA]</scope>
    <source>
        <strain evidence="3 4">T-3040</strain>
    </source>
</reference>
<protein>
    <recommendedName>
        <fullName evidence="5">SPOR domain-containing protein</fullName>
    </recommendedName>
</protein>
<keyword evidence="4" id="KW-1185">Reference proteome</keyword>
<gene>
    <name evidence="3" type="ORF">PAT3040_03353</name>
</gene>
<evidence type="ECO:0008006" key="5">
    <source>
        <dbReference type="Google" id="ProtNLM"/>
    </source>
</evidence>
<dbReference type="EMBL" id="BDQX01000171">
    <property type="protein sequence ID" value="GBG08757.1"/>
    <property type="molecule type" value="Genomic_DNA"/>
</dbReference>
<evidence type="ECO:0000256" key="1">
    <source>
        <dbReference type="SAM" id="MobiDB-lite"/>
    </source>
</evidence>
<keyword evidence="2" id="KW-0812">Transmembrane</keyword>
<feature type="compositionally biased region" description="Basic and acidic residues" evidence="1">
    <location>
        <begin position="247"/>
        <end position="259"/>
    </location>
</feature>
<proteinExistence type="predicted"/>
<accession>A0A2R5EQA5</accession>
<feature type="region of interest" description="Disordered" evidence="1">
    <location>
        <begin position="89"/>
        <end position="109"/>
    </location>
</feature>